<dbReference type="Proteomes" id="UP000054693">
    <property type="component" value="Unassembled WGS sequence"/>
</dbReference>
<dbReference type="RefSeq" id="WP_058520780.1">
    <property type="nucleotide sequence ID" value="NZ_CAAAIP010000008.1"/>
</dbReference>
<reference evidence="1 2" key="1">
    <citation type="submission" date="2015-11" db="EMBL/GenBank/DDBJ databases">
        <title>Genomic analysis of 38 Legionella species identifies large and diverse effector repertoires.</title>
        <authorList>
            <person name="Burstein D."/>
            <person name="Amaro F."/>
            <person name="Zusman T."/>
            <person name="Lifshitz Z."/>
            <person name="Cohen O."/>
            <person name="Gilbert J.A."/>
            <person name="Pupko T."/>
            <person name="Shuman H.A."/>
            <person name="Segal G."/>
        </authorList>
    </citation>
    <scope>NUCLEOTIDE SEQUENCE [LARGE SCALE GENOMIC DNA]</scope>
    <source>
        <strain evidence="1 2">ATCC 49180</strain>
    </source>
</reference>
<evidence type="ECO:0000313" key="2">
    <source>
        <dbReference type="Proteomes" id="UP000054693"/>
    </source>
</evidence>
<protein>
    <submittedName>
        <fullName evidence="1">Prophage regulatory protein-like protein</fullName>
    </submittedName>
</protein>
<gene>
    <name evidence="1" type="ORF">Ltuc_1626</name>
</gene>
<comment type="caution">
    <text evidence="1">The sequence shown here is derived from an EMBL/GenBank/DDBJ whole genome shotgun (WGS) entry which is preliminary data.</text>
</comment>
<dbReference type="PATRIC" id="fig|40335.7.peg.1726"/>
<dbReference type="Pfam" id="PF05930">
    <property type="entry name" value="Phage_AlpA"/>
    <property type="match status" value="1"/>
</dbReference>
<evidence type="ECO:0000313" key="1">
    <source>
        <dbReference type="EMBL" id="KTD73779.1"/>
    </source>
</evidence>
<sequence>MEKFENIIPKQILFITDLEKLLGRNRLTLRRWWTSGKFPEPVKLNGTTLAWHQETISHWIDKNIRLSL</sequence>
<dbReference type="EMBL" id="LNZA01000001">
    <property type="protein sequence ID" value="KTD73779.1"/>
    <property type="molecule type" value="Genomic_DNA"/>
</dbReference>
<organism evidence="1 2">
    <name type="scientific">Legionella tucsonensis</name>
    <dbReference type="NCBI Taxonomy" id="40335"/>
    <lineage>
        <taxon>Bacteria</taxon>
        <taxon>Pseudomonadati</taxon>
        <taxon>Pseudomonadota</taxon>
        <taxon>Gammaproteobacteria</taxon>
        <taxon>Legionellales</taxon>
        <taxon>Legionellaceae</taxon>
        <taxon>Legionella</taxon>
    </lineage>
</organism>
<accession>A0A0W0ZYA4</accession>
<proteinExistence type="predicted"/>
<name>A0A0W0ZYA4_9GAMM</name>
<dbReference type="Gene3D" id="1.10.238.160">
    <property type="match status" value="1"/>
</dbReference>
<dbReference type="AlphaFoldDB" id="A0A0W0ZYA4"/>
<keyword evidence="2" id="KW-1185">Reference proteome</keyword>
<dbReference type="InterPro" id="IPR010260">
    <property type="entry name" value="AlpA"/>
</dbReference>
<dbReference type="OrthoDB" id="5298532at2"/>
<dbReference type="STRING" id="40335.Ltuc_1626"/>